<gene>
    <name evidence="3" type="ORF">FC093_15710</name>
</gene>
<evidence type="ECO:0000256" key="1">
    <source>
        <dbReference type="ARBA" id="ARBA00007100"/>
    </source>
</evidence>
<feature type="domain" description="Protein SirB1 N-terminal" evidence="2">
    <location>
        <begin position="103"/>
        <end position="260"/>
    </location>
</feature>
<comment type="caution">
    <text evidence="3">The sequence shown here is derived from an EMBL/GenBank/DDBJ whole genome shotgun (WGS) entry which is preliminary data.</text>
</comment>
<dbReference type="Proteomes" id="UP000305848">
    <property type="component" value="Unassembled WGS sequence"/>
</dbReference>
<dbReference type="EMBL" id="SZQL01000013">
    <property type="protein sequence ID" value="TKK67031.1"/>
    <property type="molecule type" value="Genomic_DNA"/>
</dbReference>
<accession>A0A4U3KWR1</accession>
<comment type="similarity">
    <text evidence="1">Belongs to the UPF0162 family.</text>
</comment>
<protein>
    <recommendedName>
        <fullName evidence="2">Protein SirB1 N-terminal domain-containing protein</fullName>
    </recommendedName>
</protein>
<sequence length="289" mass="33424">MLETKEIAALFNLIDDPDEEVYSTVSQRITDFGTNIIPNLENLWENTLREDVQERIEILIHKLHYSDLVNDIAQWNSSAYNDLLFGALLVSKFQYPELQTTPVLQEIEKIRRNVWLELNSFLTPLEQANVITSIIYNYYNLKGAEITYANPDDFLLHKVLQTKKGNTLSNGVLYLVLAALLDIPVKAINVPKHFVLAYFKKDYDAAVHKGNPQQYIQFYVDATTGQPFSHKDIELYFKRISVPIASFYFRPISNKRIIQMLVEELAKCFMAPKVQYKQEELLKLAALLD</sequence>
<keyword evidence="4" id="KW-1185">Reference proteome</keyword>
<evidence type="ECO:0000313" key="3">
    <source>
        <dbReference type="EMBL" id="TKK67031.1"/>
    </source>
</evidence>
<proteinExistence type="inferred from homology"/>
<dbReference type="OrthoDB" id="188084at2"/>
<reference evidence="3 4" key="1">
    <citation type="submission" date="2019-05" db="EMBL/GenBank/DDBJ databases">
        <title>Panacibacter sp. strain 17mud1-8 Genome sequencing and assembly.</title>
        <authorList>
            <person name="Chhetri G."/>
        </authorList>
    </citation>
    <scope>NUCLEOTIDE SEQUENCE [LARGE SCALE GENOMIC DNA]</scope>
    <source>
        <strain evidence="3 4">17mud1-8</strain>
    </source>
</reference>
<dbReference type="InterPro" id="IPR032698">
    <property type="entry name" value="SirB1_N"/>
</dbReference>
<dbReference type="Pfam" id="PF13369">
    <property type="entry name" value="Transglut_core2"/>
    <property type="match status" value="1"/>
</dbReference>
<evidence type="ECO:0000313" key="4">
    <source>
        <dbReference type="Proteomes" id="UP000305848"/>
    </source>
</evidence>
<organism evidence="3 4">
    <name type="scientific">Ilyomonas limi</name>
    <dbReference type="NCBI Taxonomy" id="2575867"/>
    <lineage>
        <taxon>Bacteria</taxon>
        <taxon>Pseudomonadati</taxon>
        <taxon>Bacteroidota</taxon>
        <taxon>Chitinophagia</taxon>
        <taxon>Chitinophagales</taxon>
        <taxon>Chitinophagaceae</taxon>
        <taxon>Ilyomonas</taxon>
    </lineage>
</organism>
<dbReference type="AlphaFoldDB" id="A0A4U3KWR1"/>
<evidence type="ECO:0000259" key="2">
    <source>
        <dbReference type="Pfam" id="PF13369"/>
    </source>
</evidence>
<name>A0A4U3KWR1_9BACT</name>